<evidence type="ECO:0000259" key="11">
    <source>
        <dbReference type="Pfam" id="PF21687"/>
    </source>
</evidence>
<dbReference type="PANTHER" id="PTHR38831">
    <property type="entry name" value="TYPE II SECRETION SYSTEM PROTEIN K"/>
    <property type="match status" value="1"/>
</dbReference>
<evidence type="ECO:0000256" key="9">
    <source>
        <dbReference type="ARBA" id="ARBA00023136"/>
    </source>
</evidence>
<evidence type="ECO:0000256" key="8">
    <source>
        <dbReference type="ARBA" id="ARBA00022989"/>
    </source>
</evidence>
<evidence type="ECO:0000313" key="13">
    <source>
        <dbReference type="Proteomes" id="UP000004699"/>
    </source>
</evidence>
<feature type="domain" description="T2SS protein K first SAM-like" evidence="11">
    <location>
        <begin position="84"/>
        <end position="208"/>
    </location>
</feature>
<dbReference type="PIRSF" id="PIRSF002786">
    <property type="entry name" value="XcpX"/>
    <property type="match status" value="1"/>
</dbReference>
<dbReference type="SUPFAM" id="SSF158544">
    <property type="entry name" value="GspK insert domain-like"/>
    <property type="match status" value="1"/>
</dbReference>
<dbReference type="GO" id="GO:0009306">
    <property type="term" value="P:protein secretion"/>
    <property type="evidence" value="ECO:0007669"/>
    <property type="project" value="InterPro"/>
</dbReference>
<evidence type="ECO:0000256" key="6">
    <source>
        <dbReference type="ARBA" id="ARBA00022692"/>
    </source>
</evidence>
<dbReference type="HOGENOM" id="CLU_057294_1_0_6"/>
<dbReference type="SUPFAM" id="SSF54523">
    <property type="entry name" value="Pili subunits"/>
    <property type="match status" value="1"/>
</dbReference>
<keyword evidence="4 10" id="KW-1003">Cell membrane</keyword>
<comment type="similarity">
    <text evidence="2 10">Belongs to the GSP K family.</text>
</comment>
<evidence type="ECO:0000256" key="2">
    <source>
        <dbReference type="ARBA" id="ARBA00007246"/>
    </source>
</evidence>
<evidence type="ECO:0000256" key="10">
    <source>
        <dbReference type="PIRNR" id="PIRNR002786"/>
    </source>
</evidence>
<evidence type="ECO:0000256" key="4">
    <source>
        <dbReference type="ARBA" id="ARBA00022475"/>
    </source>
</evidence>
<keyword evidence="9 10" id="KW-0472">Membrane</keyword>
<dbReference type="Pfam" id="PF21687">
    <property type="entry name" value="T2SSK_1st"/>
    <property type="match status" value="1"/>
</dbReference>
<keyword evidence="8" id="KW-1133">Transmembrane helix</keyword>
<evidence type="ECO:0000256" key="7">
    <source>
        <dbReference type="ARBA" id="ARBA00022927"/>
    </source>
</evidence>
<dbReference type="PANTHER" id="PTHR38831:SF1">
    <property type="entry name" value="TYPE II SECRETION SYSTEM PROTEIN K-RELATED"/>
    <property type="match status" value="1"/>
</dbReference>
<keyword evidence="3 10" id="KW-0813">Transport</keyword>
<dbReference type="Gene3D" id="1.10.40.60">
    <property type="entry name" value="EpsJ-like"/>
    <property type="match status" value="2"/>
</dbReference>
<protein>
    <recommendedName>
        <fullName evidence="10">Type II secretion system protein K</fullName>
    </recommendedName>
</protein>
<dbReference type="NCBIfam" id="NF037980">
    <property type="entry name" value="T2SS_GspK"/>
    <property type="match status" value="1"/>
</dbReference>
<dbReference type="GO" id="GO:0005886">
    <property type="term" value="C:plasma membrane"/>
    <property type="evidence" value="ECO:0007669"/>
    <property type="project" value="UniProtKB-SubCell"/>
</dbReference>
<evidence type="ECO:0000256" key="5">
    <source>
        <dbReference type="ARBA" id="ARBA00022519"/>
    </source>
</evidence>
<name>B8KQM1_9GAMM</name>
<dbReference type="EMBL" id="DS999411">
    <property type="protein sequence ID" value="EED34763.1"/>
    <property type="molecule type" value="Genomic_DNA"/>
</dbReference>
<dbReference type="AlphaFoldDB" id="B8KQM1"/>
<sequence length="319" mass="35571">MVGLQREFTLQLKRVGGTLQQEQAWQYLRAAEDLAKIALRLDTRNDVGSDRATDHLQEIWATETANYPLAEGGWLRGSIEDLQGRFNLNGLVEARSDGATDGPDSNVRQGEDRLTAHQRQFVRLLLALEIPDMDEGQALKLVDSIADFIDTDDAPRPLGAERDAYQRKNPPYRPANRTLTSVTELRAVIGMNDDIYQALAPYVTVWPERGGALNVLTAPATVLRSLNTETTLQPLTALDGEALVRGRTDGEWQSLDELTTETLLEAYGIDNVAGELGERSNWFLLTARVEIADTEQRLYSVIERDGDSLITRYRTMGDL</sequence>
<accession>B8KQM1</accession>
<keyword evidence="5 10" id="KW-0997">Cell inner membrane</keyword>
<proteinExistence type="inferred from homology"/>
<dbReference type="InterPro" id="IPR038072">
    <property type="entry name" value="GspK_central_sf"/>
</dbReference>
<dbReference type="InterPro" id="IPR005628">
    <property type="entry name" value="GspK"/>
</dbReference>
<evidence type="ECO:0000256" key="1">
    <source>
        <dbReference type="ARBA" id="ARBA00004533"/>
    </source>
</evidence>
<dbReference type="STRING" id="565045.NOR51B_702"/>
<keyword evidence="13" id="KW-1185">Reference proteome</keyword>
<reference evidence="13" key="1">
    <citation type="journal article" date="2013" name="BMC Microbiol.">
        <title>Taxonomy and evolution of bacteriochlorophyll a-containing members of the OM60/NOR5 clade of marine gammaproteobacteria: description of Luminiphilus syltensis gen. nov., sp. nov., reclassification of Haliea rubra as Pseudohaliea rubra gen. nov., comb. nov., and emendation of Chromatocurvus halotolerans.</title>
        <authorList>
            <person name="Spring S."/>
            <person name="Riedel T."/>
            <person name="Sproer C."/>
            <person name="Yan S."/>
            <person name="Harder J."/>
            <person name="Fuchs B.M."/>
        </authorList>
    </citation>
    <scope>NUCLEOTIDE SEQUENCE [LARGE SCALE GENOMIC DNA]</scope>
    <source>
        <strain evidence="13">NOR51-B</strain>
    </source>
</reference>
<evidence type="ECO:0000256" key="3">
    <source>
        <dbReference type="ARBA" id="ARBA00022448"/>
    </source>
</evidence>
<evidence type="ECO:0000313" key="12">
    <source>
        <dbReference type="EMBL" id="EED34763.1"/>
    </source>
</evidence>
<dbReference type="InterPro" id="IPR045584">
    <property type="entry name" value="Pilin-like"/>
</dbReference>
<gene>
    <name evidence="12" type="primary">gspK</name>
    <name evidence="12" type="ORF">NOR51B_702</name>
</gene>
<dbReference type="Proteomes" id="UP000004699">
    <property type="component" value="Unassembled WGS sequence"/>
</dbReference>
<organism evidence="12 13">
    <name type="scientific">Luminiphilus syltensis NOR5-1B</name>
    <dbReference type="NCBI Taxonomy" id="565045"/>
    <lineage>
        <taxon>Bacteria</taxon>
        <taxon>Pseudomonadati</taxon>
        <taxon>Pseudomonadota</taxon>
        <taxon>Gammaproteobacteria</taxon>
        <taxon>Cellvibrionales</taxon>
        <taxon>Halieaceae</taxon>
        <taxon>Luminiphilus</taxon>
    </lineage>
</organism>
<keyword evidence="7" id="KW-0653">Protein transport</keyword>
<dbReference type="InterPro" id="IPR049031">
    <property type="entry name" value="T2SSK_SAM-like_1st"/>
</dbReference>
<comment type="subcellular location">
    <subcellularLocation>
        <location evidence="1 10">Cell inner membrane</location>
    </subcellularLocation>
</comment>
<dbReference type="eggNOG" id="COG3156">
    <property type="taxonomic scope" value="Bacteria"/>
</dbReference>
<dbReference type="Gene3D" id="3.30.1300.30">
    <property type="entry name" value="GSPII I/J protein-like"/>
    <property type="match status" value="1"/>
</dbReference>
<keyword evidence="6" id="KW-0812">Transmembrane</keyword>